<accession>A0A6H9XY06</accession>
<name>A0A6H9XY06_9CORY</name>
<dbReference type="AlphaFoldDB" id="A0A6H9XY06"/>
<dbReference type="GeneID" id="84574979"/>
<evidence type="ECO:0000313" key="2">
    <source>
        <dbReference type="Proteomes" id="UP000249886"/>
    </source>
</evidence>
<comment type="caution">
    <text evidence="1">The sequence shown here is derived from an EMBL/GenBank/DDBJ whole genome shotgun (WGS) entry which is preliminary data.</text>
</comment>
<protein>
    <submittedName>
        <fullName evidence="1">Putative secreted protein</fullName>
    </submittedName>
</protein>
<sequence length="139" mass="15318">MIKKILVAVVVIVVLLIGLVVWAFSGRDPLQQYLSQRAEKTSLTLESVFNTNANTYLLVCPGADKQKLNRYVSGDIEPPKEGSNTLVTVTQGKGTAYEYKRDAIDFCVNASDPIRVAHGSMVLNFTQPDQSSRWVLDNG</sequence>
<proteinExistence type="predicted"/>
<reference evidence="1 2" key="1">
    <citation type="submission" date="2018-06" db="EMBL/GenBank/DDBJ databases">
        <authorList>
            <consortium name="Pathogen Informatics"/>
            <person name="Doyle S."/>
        </authorList>
    </citation>
    <scope>NUCLEOTIDE SEQUENCE [LARGE SCALE GENOMIC DNA]</scope>
    <source>
        <strain evidence="1 2">NCTC10254</strain>
    </source>
</reference>
<gene>
    <name evidence="1" type="ORF">NCTC10254_02589</name>
</gene>
<evidence type="ECO:0000313" key="1">
    <source>
        <dbReference type="EMBL" id="SPW34430.1"/>
    </source>
</evidence>
<dbReference type="Proteomes" id="UP000249886">
    <property type="component" value="Unassembled WGS sequence"/>
</dbReference>
<dbReference type="EMBL" id="UARK01000036">
    <property type="protein sequence ID" value="SPW34430.1"/>
    <property type="molecule type" value="Genomic_DNA"/>
</dbReference>
<dbReference type="RefSeq" id="WP_005527354.1">
    <property type="nucleotide sequence ID" value="NZ_CAUSHI010000009.1"/>
</dbReference>
<organism evidence="1 2">
    <name type="scientific">Corynebacterium matruchotii</name>
    <dbReference type="NCBI Taxonomy" id="43768"/>
    <lineage>
        <taxon>Bacteria</taxon>
        <taxon>Bacillati</taxon>
        <taxon>Actinomycetota</taxon>
        <taxon>Actinomycetes</taxon>
        <taxon>Mycobacteriales</taxon>
        <taxon>Corynebacteriaceae</taxon>
        <taxon>Corynebacterium</taxon>
    </lineage>
</organism>